<dbReference type="RefSeq" id="WP_316700925.1">
    <property type="nucleotide sequence ID" value="NZ_CP136336.1"/>
</dbReference>
<dbReference type="Proteomes" id="UP001303946">
    <property type="component" value="Chromosome"/>
</dbReference>
<organism evidence="5 6">
    <name type="scientific">Piscinibacter gummiphilus</name>
    <dbReference type="NCBI Taxonomy" id="946333"/>
    <lineage>
        <taxon>Bacteria</taxon>
        <taxon>Pseudomonadati</taxon>
        <taxon>Pseudomonadota</taxon>
        <taxon>Betaproteobacteria</taxon>
        <taxon>Burkholderiales</taxon>
        <taxon>Sphaerotilaceae</taxon>
        <taxon>Piscinibacter</taxon>
    </lineage>
</organism>
<dbReference type="InterPro" id="IPR036527">
    <property type="entry name" value="SCP2_sterol-bd_dom_sf"/>
</dbReference>
<evidence type="ECO:0000256" key="3">
    <source>
        <dbReference type="ARBA" id="ARBA00023163"/>
    </source>
</evidence>
<dbReference type="Gene3D" id="3.30.1050.10">
    <property type="entry name" value="SCP2 sterol-binding domain"/>
    <property type="match status" value="1"/>
</dbReference>
<dbReference type="PROSITE" id="PS51118">
    <property type="entry name" value="HTH_HXLR"/>
    <property type="match status" value="1"/>
</dbReference>
<keyword evidence="3" id="KW-0804">Transcription</keyword>
<dbReference type="SUPFAM" id="SSF46785">
    <property type="entry name" value="Winged helix' DNA-binding domain"/>
    <property type="match status" value="1"/>
</dbReference>
<gene>
    <name evidence="5" type="ORF">RXV79_25400</name>
</gene>
<feature type="domain" description="HTH hxlR-type" evidence="4">
    <location>
        <begin position="11"/>
        <end position="109"/>
    </location>
</feature>
<evidence type="ECO:0000313" key="5">
    <source>
        <dbReference type="EMBL" id="WOB08225.1"/>
    </source>
</evidence>
<protein>
    <submittedName>
        <fullName evidence="5">Winged helix-turn-helix transcriptional regulator</fullName>
    </submittedName>
</protein>
<reference evidence="5 6" key="1">
    <citation type="submission" date="2023-10" db="EMBL/GenBank/DDBJ databases">
        <title>Bacteria for the degradation of biodegradable plastic PBAT(Polybutylene adipate terephthalate).</title>
        <authorList>
            <person name="Weon H.-Y."/>
            <person name="Yeon J."/>
        </authorList>
    </citation>
    <scope>NUCLEOTIDE SEQUENCE [LARGE SCALE GENOMIC DNA]</scope>
    <source>
        <strain evidence="5 6">SBD 7-3</strain>
    </source>
</reference>
<dbReference type="Pfam" id="PF01638">
    <property type="entry name" value="HxlR"/>
    <property type="match status" value="1"/>
</dbReference>
<dbReference type="Pfam" id="PF14864">
    <property type="entry name" value="Alkyl_sulf_C"/>
    <property type="match status" value="1"/>
</dbReference>
<sequence length="222" mass="23889">MSFKRSYEDGCAAAHALDLVGERWALLIVRELVFGGKRFTDLRAGLPGISPNVLTLRLEELEQASVLRRRRLLPPAATYVYELTDWGRELAPLLMALGRWGSRSPLMTQGLPVSTASLMMSLQTLFSADLAGDFRATIGLRLGDERFHAAVAEGAIVVERGEAERPDAAITGTTAALAEVLYGGRKLTEAVKAGDLAIDGDKAAVKRFVTLFVLPEPVPAAG</sequence>
<proteinExistence type="predicted"/>
<keyword evidence="6" id="KW-1185">Reference proteome</keyword>
<evidence type="ECO:0000313" key="6">
    <source>
        <dbReference type="Proteomes" id="UP001303946"/>
    </source>
</evidence>
<dbReference type="InterPro" id="IPR036388">
    <property type="entry name" value="WH-like_DNA-bd_sf"/>
</dbReference>
<dbReference type="InterPro" id="IPR036390">
    <property type="entry name" value="WH_DNA-bd_sf"/>
</dbReference>
<dbReference type="EMBL" id="CP136336">
    <property type="protein sequence ID" value="WOB08225.1"/>
    <property type="molecule type" value="Genomic_DNA"/>
</dbReference>
<keyword evidence="1" id="KW-0805">Transcription regulation</keyword>
<accession>A0ABZ0CTB7</accession>
<evidence type="ECO:0000259" key="4">
    <source>
        <dbReference type="PROSITE" id="PS51118"/>
    </source>
</evidence>
<evidence type="ECO:0000256" key="1">
    <source>
        <dbReference type="ARBA" id="ARBA00023015"/>
    </source>
</evidence>
<dbReference type="PANTHER" id="PTHR33204:SF18">
    <property type="entry name" value="TRANSCRIPTIONAL REGULATORY PROTEIN"/>
    <property type="match status" value="1"/>
</dbReference>
<name>A0ABZ0CTB7_9BURK</name>
<keyword evidence="2" id="KW-0238">DNA-binding</keyword>
<dbReference type="SUPFAM" id="SSF55718">
    <property type="entry name" value="SCP-like"/>
    <property type="match status" value="1"/>
</dbReference>
<dbReference type="PANTHER" id="PTHR33204">
    <property type="entry name" value="TRANSCRIPTIONAL REGULATOR, MARR FAMILY"/>
    <property type="match status" value="1"/>
</dbReference>
<dbReference type="Gene3D" id="1.10.10.10">
    <property type="entry name" value="Winged helix-like DNA-binding domain superfamily/Winged helix DNA-binding domain"/>
    <property type="match status" value="1"/>
</dbReference>
<dbReference type="InterPro" id="IPR029229">
    <property type="entry name" value="Alkyl_sulf_C"/>
</dbReference>
<dbReference type="InterPro" id="IPR002577">
    <property type="entry name" value="HTH_HxlR"/>
</dbReference>
<evidence type="ECO:0000256" key="2">
    <source>
        <dbReference type="ARBA" id="ARBA00023125"/>
    </source>
</evidence>